<dbReference type="Pfam" id="PF01531">
    <property type="entry name" value="Glyco_transf_11"/>
    <property type="match status" value="1"/>
</dbReference>
<dbReference type="PANTHER" id="PTHR11927:SF9">
    <property type="entry name" value="L-FUCOSYLTRANSFERASE"/>
    <property type="match status" value="1"/>
</dbReference>
<dbReference type="CDD" id="cd11301">
    <property type="entry name" value="Fut1_Fut2_like"/>
    <property type="match status" value="1"/>
</dbReference>
<evidence type="ECO:0000256" key="2">
    <source>
        <dbReference type="ARBA" id="ARBA00022679"/>
    </source>
</evidence>
<evidence type="ECO:0000313" key="4">
    <source>
        <dbReference type="Proteomes" id="UP000887581"/>
    </source>
</evidence>
<keyword evidence="3" id="KW-1133">Transmembrane helix</keyword>
<dbReference type="InterPro" id="IPR002516">
    <property type="entry name" value="Glyco_trans_11"/>
</dbReference>
<keyword evidence="3" id="KW-0812">Transmembrane</keyword>
<keyword evidence="1 3" id="KW-0328">Glycosyltransferase</keyword>
<keyword evidence="3" id="KW-0333">Golgi apparatus</keyword>
<keyword evidence="3" id="KW-0325">Glycoprotein</keyword>
<name>A0A915PVZ9_9BILA</name>
<dbReference type="GO" id="GO:0008107">
    <property type="term" value="F:galactoside 2-alpha-L-fucosyltransferase activity"/>
    <property type="evidence" value="ECO:0007669"/>
    <property type="project" value="InterPro"/>
</dbReference>
<dbReference type="AlphaFoldDB" id="A0A915PVZ9"/>
<sequence>MLIEEEKEKGKNDDCYRYLLATRKGLIILISTITLSLLLLPSANWSFYTKHVAETNHLDRSSLIQITRIFPQGGEDVKFNQPWTLPNVKIIEGLEDIDQSKRYLLSNFSWSPGLGNLMFQYASLRAIAERYNAKLIVPVKCKLRRGFWLDAIIVSNELNTELIRRFSSNEHRFDEKLIRRQFTFLPEIIQRADEYLQEAKSEKLRSEAVISTSLRHRDQVNIIQDFYAADGYVYVGIHIRHGIDVTANSRNIKYGHTTATKDYITNAMNYFRSKFRKLIFLISSDNKHWVKTNINYINKGEIYIISSGYREIDMAALIRCNHTIMSTGTFSWWTAYLTNGSVVYYNGWPRRERIISLELIKFRYPFGYVEVNRKIGQDLLVPYTGREVSLVCEN</sequence>
<reference evidence="5" key="1">
    <citation type="submission" date="2022-11" db="UniProtKB">
        <authorList>
            <consortium name="WormBaseParasite"/>
        </authorList>
    </citation>
    <scope>IDENTIFICATION</scope>
</reference>
<dbReference type="Proteomes" id="UP000887581">
    <property type="component" value="Unplaced"/>
</dbReference>
<proteinExistence type="inferred from homology"/>
<organism evidence="4 5">
    <name type="scientific">Setaria digitata</name>
    <dbReference type="NCBI Taxonomy" id="48799"/>
    <lineage>
        <taxon>Eukaryota</taxon>
        <taxon>Metazoa</taxon>
        <taxon>Ecdysozoa</taxon>
        <taxon>Nematoda</taxon>
        <taxon>Chromadorea</taxon>
        <taxon>Rhabditida</taxon>
        <taxon>Spirurina</taxon>
        <taxon>Spiruromorpha</taxon>
        <taxon>Filarioidea</taxon>
        <taxon>Setariidae</taxon>
        <taxon>Setaria</taxon>
    </lineage>
</organism>
<dbReference type="GO" id="GO:0032580">
    <property type="term" value="C:Golgi cisterna membrane"/>
    <property type="evidence" value="ECO:0007669"/>
    <property type="project" value="UniProtKB-SubCell"/>
</dbReference>
<comment type="pathway">
    <text evidence="3">Protein modification; protein glycosylation.</text>
</comment>
<protein>
    <recommendedName>
        <fullName evidence="3">L-Fucosyltransferase</fullName>
        <ecNumber evidence="3">2.4.1.-</ecNumber>
    </recommendedName>
</protein>
<dbReference type="GO" id="GO:0005975">
    <property type="term" value="P:carbohydrate metabolic process"/>
    <property type="evidence" value="ECO:0007669"/>
    <property type="project" value="InterPro"/>
</dbReference>
<evidence type="ECO:0000313" key="5">
    <source>
        <dbReference type="WBParaSite" id="sdigi.contig3.g429.t1"/>
    </source>
</evidence>
<accession>A0A915PVZ9</accession>
<keyword evidence="4" id="KW-1185">Reference proteome</keyword>
<dbReference type="WBParaSite" id="sdigi.contig3.g429.t1">
    <property type="protein sequence ID" value="sdigi.contig3.g429.t1"/>
    <property type="gene ID" value="sdigi.contig3.g429"/>
</dbReference>
<keyword evidence="3" id="KW-0472">Membrane</keyword>
<evidence type="ECO:0000256" key="3">
    <source>
        <dbReference type="RuleBase" id="RU363129"/>
    </source>
</evidence>
<feature type="transmembrane region" description="Helical" evidence="3">
    <location>
        <begin position="26"/>
        <end position="48"/>
    </location>
</feature>
<keyword evidence="2 3" id="KW-0808">Transferase</keyword>
<dbReference type="EC" id="2.4.1.-" evidence="3"/>
<comment type="subcellular location">
    <subcellularLocation>
        <location evidence="3">Golgi apparatus</location>
        <location evidence="3">Golgi stack membrane</location>
        <topology evidence="3">Single-pass type II membrane protein</topology>
    </subcellularLocation>
</comment>
<comment type="similarity">
    <text evidence="3">Belongs to the glycosyltransferase 11 family.</text>
</comment>
<evidence type="ECO:0000256" key="1">
    <source>
        <dbReference type="ARBA" id="ARBA00022676"/>
    </source>
</evidence>
<keyword evidence="3" id="KW-0735">Signal-anchor</keyword>
<dbReference type="PANTHER" id="PTHR11927">
    <property type="entry name" value="GALACTOSIDE 2-L-FUCOSYLTRANSFERASE"/>
    <property type="match status" value="1"/>
</dbReference>